<evidence type="ECO:0000256" key="6">
    <source>
        <dbReference type="ARBA" id="ARBA00022741"/>
    </source>
</evidence>
<dbReference type="Gene3D" id="3.30.460.10">
    <property type="entry name" value="Beta Polymerase, domain 2"/>
    <property type="match status" value="1"/>
</dbReference>
<dbReference type="Pfam" id="PF01743">
    <property type="entry name" value="PolyA_pol"/>
    <property type="match status" value="1"/>
</dbReference>
<evidence type="ECO:0000313" key="11">
    <source>
        <dbReference type="Proteomes" id="UP000481872"/>
    </source>
</evidence>
<dbReference type="InterPro" id="IPR003607">
    <property type="entry name" value="HD/PDEase_dom"/>
</dbReference>
<evidence type="ECO:0000256" key="8">
    <source>
        <dbReference type="RuleBase" id="RU003953"/>
    </source>
</evidence>
<comment type="cofactor">
    <cofactor evidence="1">
        <name>Mg(2+)</name>
        <dbReference type="ChEBI" id="CHEBI:18420"/>
    </cofactor>
</comment>
<comment type="caution">
    <text evidence="10">The sequence shown here is derived from an EMBL/GenBank/DDBJ whole genome shotgun (WGS) entry which is preliminary data.</text>
</comment>
<feature type="domain" description="HD/PDEase" evidence="9">
    <location>
        <begin position="244"/>
        <end position="372"/>
    </location>
</feature>
<dbReference type="EC" id="2.7.7.72" evidence="10"/>
<dbReference type="InterPro" id="IPR043519">
    <property type="entry name" value="NT_sf"/>
</dbReference>
<dbReference type="InterPro" id="IPR050264">
    <property type="entry name" value="Bact_CCA-adding_enz_type3_sf"/>
</dbReference>
<gene>
    <name evidence="10" type="ORF">G3M99_15225</name>
</gene>
<name>A0A6M0H6M6_9CLOT</name>
<evidence type="ECO:0000256" key="1">
    <source>
        <dbReference type="ARBA" id="ARBA00001946"/>
    </source>
</evidence>
<sequence>MFLPKDVEFIIDTLYKKGYEAFVVGGCVRDDILGKKPNDYDITTSAKPNKVKEIFQSLKLKVIETGIQHGTITLVLNNINYEITTYRIEGDYLDNRRPSKVFFTENLKEDLKRRDFTINAMAYNNYVGLVDFFHGREDLNKGIIRSIGNANDRFDEDGLRMLRAIRFSTQLNFKIEEKTKDAILSRSSLIKNISIERIIEELKKILISAIPSKGINELVNLKLMEYIIPEIINLVGFNQQSKYHDKDIYYHTMEVLDNVENNISLRLAALLHDIGKPNTFTLDEKGGHFYFHEAEGAKICKSILERLKFDNKIKETVVILVKNHMRVIKGNNKYKIKKYINEVGQENLNLIFSLMIADRLASHKDYRGYDDILNMKSMCNKIITSNEPLKVKDLQITGDDIIQCGIKPGKEIGNILNNLLEKVLKDPSLNEKNILINEILIYTNNK</sequence>
<dbReference type="InterPro" id="IPR006675">
    <property type="entry name" value="HDIG_dom"/>
</dbReference>
<reference evidence="10 11" key="1">
    <citation type="submission" date="2020-02" db="EMBL/GenBank/DDBJ databases">
        <title>Genome assembly of a novel Clostridium senegalense strain.</title>
        <authorList>
            <person name="Gupta T.B."/>
            <person name="Jauregui R."/>
            <person name="Maclean P."/>
            <person name="Nawarathana A."/>
            <person name="Brightwell G."/>
        </authorList>
    </citation>
    <scope>NUCLEOTIDE SEQUENCE [LARGE SCALE GENOMIC DNA]</scope>
    <source>
        <strain evidence="10 11">AGRFS4</strain>
    </source>
</reference>
<keyword evidence="8" id="KW-0694">RNA-binding</keyword>
<dbReference type="Pfam" id="PF01966">
    <property type="entry name" value="HD"/>
    <property type="match status" value="1"/>
</dbReference>
<dbReference type="InterPro" id="IPR002646">
    <property type="entry name" value="PolA_pol_head_dom"/>
</dbReference>
<dbReference type="GO" id="GO:0000166">
    <property type="term" value="F:nucleotide binding"/>
    <property type="evidence" value="ECO:0007669"/>
    <property type="project" value="UniProtKB-KW"/>
</dbReference>
<evidence type="ECO:0000256" key="5">
    <source>
        <dbReference type="ARBA" id="ARBA00022723"/>
    </source>
</evidence>
<comment type="similarity">
    <text evidence="8">Belongs to the tRNA nucleotidyltransferase/poly(A) polymerase family.</text>
</comment>
<dbReference type="GO" id="GO:0046872">
    <property type="term" value="F:metal ion binding"/>
    <property type="evidence" value="ECO:0007669"/>
    <property type="project" value="UniProtKB-KW"/>
</dbReference>
<dbReference type="PANTHER" id="PTHR46173">
    <property type="entry name" value="CCA TRNA NUCLEOTIDYLTRANSFERASE 1, MITOCHONDRIAL"/>
    <property type="match status" value="1"/>
</dbReference>
<keyword evidence="11" id="KW-1185">Reference proteome</keyword>
<dbReference type="NCBIfam" id="TIGR00277">
    <property type="entry name" value="HDIG"/>
    <property type="match status" value="1"/>
</dbReference>
<keyword evidence="3" id="KW-0819">tRNA processing</keyword>
<dbReference type="Pfam" id="PF12627">
    <property type="entry name" value="PolyA_pol_RNAbd"/>
    <property type="match status" value="1"/>
</dbReference>
<evidence type="ECO:0000256" key="4">
    <source>
        <dbReference type="ARBA" id="ARBA00022695"/>
    </source>
</evidence>
<evidence type="ECO:0000256" key="3">
    <source>
        <dbReference type="ARBA" id="ARBA00022694"/>
    </source>
</evidence>
<keyword evidence="6" id="KW-0547">Nucleotide-binding</keyword>
<keyword evidence="2 8" id="KW-0808">Transferase</keyword>
<organism evidence="10 11">
    <name type="scientific">Clostridium senegalense</name>
    <dbReference type="NCBI Taxonomy" id="1465809"/>
    <lineage>
        <taxon>Bacteria</taxon>
        <taxon>Bacillati</taxon>
        <taxon>Bacillota</taxon>
        <taxon>Clostridia</taxon>
        <taxon>Eubacteriales</taxon>
        <taxon>Clostridiaceae</taxon>
        <taxon>Clostridium</taxon>
    </lineage>
</organism>
<dbReference type="GO" id="GO:0000049">
    <property type="term" value="F:tRNA binding"/>
    <property type="evidence" value="ECO:0007669"/>
    <property type="project" value="TreeGrafter"/>
</dbReference>
<dbReference type="NCBIfam" id="NF009814">
    <property type="entry name" value="PRK13299.1"/>
    <property type="match status" value="1"/>
</dbReference>
<evidence type="ECO:0000313" key="10">
    <source>
        <dbReference type="EMBL" id="NEU06177.1"/>
    </source>
</evidence>
<dbReference type="SUPFAM" id="SSF81301">
    <property type="entry name" value="Nucleotidyltransferase"/>
    <property type="match status" value="1"/>
</dbReference>
<dbReference type="CDD" id="cd05398">
    <property type="entry name" value="NT_ClassII-CCAase"/>
    <property type="match status" value="1"/>
</dbReference>
<evidence type="ECO:0000256" key="2">
    <source>
        <dbReference type="ARBA" id="ARBA00022679"/>
    </source>
</evidence>
<dbReference type="GO" id="GO:0004810">
    <property type="term" value="F:CCA tRNA nucleotidyltransferase activity"/>
    <property type="evidence" value="ECO:0007669"/>
    <property type="project" value="UniProtKB-EC"/>
</dbReference>
<dbReference type="EMBL" id="JAAGPU010000035">
    <property type="protein sequence ID" value="NEU06177.1"/>
    <property type="molecule type" value="Genomic_DNA"/>
</dbReference>
<dbReference type="GO" id="GO:0008033">
    <property type="term" value="P:tRNA processing"/>
    <property type="evidence" value="ECO:0007669"/>
    <property type="project" value="UniProtKB-KW"/>
</dbReference>
<dbReference type="CDD" id="cd00077">
    <property type="entry name" value="HDc"/>
    <property type="match status" value="1"/>
</dbReference>
<dbReference type="Gene3D" id="1.10.3090.10">
    <property type="entry name" value="cca-adding enzyme, domain 2"/>
    <property type="match status" value="1"/>
</dbReference>
<dbReference type="AlphaFoldDB" id="A0A6M0H6M6"/>
<keyword evidence="5" id="KW-0479">Metal-binding</keyword>
<evidence type="ECO:0000259" key="9">
    <source>
        <dbReference type="SMART" id="SM00471"/>
    </source>
</evidence>
<dbReference type="Gene3D" id="1.10.246.80">
    <property type="match status" value="1"/>
</dbReference>
<keyword evidence="7" id="KW-0460">Magnesium</keyword>
<proteinExistence type="inferred from homology"/>
<dbReference type="Proteomes" id="UP000481872">
    <property type="component" value="Unassembled WGS sequence"/>
</dbReference>
<accession>A0A6M0H6M6</accession>
<keyword evidence="4 10" id="KW-0548">Nucleotidyltransferase</keyword>
<dbReference type="InterPro" id="IPR006674">
    <property type="entry name" value="HD_domain"/>
</dbReference>
<dbReference type="SMART" id="SM00471">
    <property type="entry name" value="HDc"/>
    <property type="match status" value="1"/>
</dbReference>
<dbReference type="InterPro" id="IPR032828">
    <property type="entry name" value="PolyA_RNA-bd"/>
</dbReference>
<protein>
    <submittedName>
        <fullName evidence="10">CCA tRNA nucleotidyltransferase</fullName>
        <ecNumber evidence="10">2.7.7.72</ecNumber>
    </submittedName>
</protein>
<dbReference type="PANTHER" id="PTHR46173:SF1">
    <property type="entry name" value="CCA TRNA NUCLEOTIDYLTRANSFERASE 1, MITOCHONDRIAL"/>
    <property type="match status" value="1"/>
</dbReference>
<dbReference type="SUPFAM" id="SSF81891">
    <property type="entry name" value="Poly A polymerase C-terminal region-like"/>
    <property type="match status" value="1"/>
</dbReference>
<evidence type="ECO:0000256" key="7">
    <source>
        <dbReference type="ARBA" id="ARBA00022842"/>
    </source>
</evidence>
<dbReference type="RefSeq" id="WP_207710470.1">
    <property type="nucleotide sequence ID" value="NZ_JAAGPU010000035.1"/>
</dbReference>